<dbReference type="InterPro" id="IPR008922">
    <property type="entry name" value="Di-copper_centre_dom_sf"/>
</dbReference>
<dbReference type="PANTHER" id="PTHR11511:SF5">
    <property type="entry name" value="FAT-BODY PROTEIN 1-RELATED"/>
    <property type="match status" value="1"/>
</dbReference>
<evidence type="ECO:0000259" key="4">
    <source>
        <dbReference type="Pfam" id="PF03722"/>
    </source>
</evidence>
<dbReference type="InterPro" id="IPR013788">
    <property type="entry name" value="Hemocyanin/hexamerin"/>
</dbReference>
<dbReference type="Pfam" id="PF03723">
    <property type="entry name" value="Hemocyanin_C"/>
    <property type="match status" value="1"/>
</dbReference>
<dbReference type="Gene3D" id="1.10.1280.10">
    <property type="entry name" value="Di-copper center containing domain from catechol oxidase"/>
    <property type="match status" value="1"/>
</dbReference>
<dbReference type="Proteomes" id="UP000235965">
    <property type="component" value="Unassembled WGS sequence"/>
</dbReference>
<protein>
    <submittedName>
        <fullName evidence="6">Hexamerin</fullName>
    </submittedName>
</protein>
<feature type="signal peptide" evidence="2">
    <location>
        <begin position="1"/>
        <end position="18"/>
    </location>
</feature>
<evidence type="ECO:0000256" key="1">
    <source>
        <dbReference type="ARBA" id="ARBA00022761"/>
    </source>
</evidence>
<feature type="domain" description="Hemocyanin C-terminal" evidence="5">
    <location>
        <begin position="469"/>
        <end position="717"/>
    </location>
</feature>
<dbReference type="InterPro" id="IPR005204">
    <property type="entry name" value="Hemocyanin_N"/>
</dbReference>
<dbReference type="InterPro" id="IPR005203">
    <property type="entry name" value="Hemocyanin_C"/>
</dbReference>
<dbReference type="Gene3D" id="1.20.1370.10">
    <property type="entry name" value="Hemocyanin, N-terminal domain"/>
    <property type="match status" value="1"/>
</dbReference>
<keyword evidence="7" id="KW-1185">Reference proteome</keyword>
<dbReference type="InterPro" id="IPR000896">
    <property type="entry name" value="Hemocyanin/hexamerin_mid_dom"/>
</dbReference>
<sequence length="729" mass="85481">MKTTLALVFLATVAIAAAVPSHGHNNRFLADKQLLQRQNDILKLLVRIEQPNYYEDQAQLGNTYDIESSIKDYKYPEEVKKFVFAYKKGFLPRGVPYSSYYTSQSYETELLFKLLVAAKDYDTFYKTAAWARININELQFLIAFSSAVYAREDLQDIVLPAPYEIYPYLFVDADVIQKAYETKMWDVGLTSHKTYVFPANYTVYTPEQSVKYFTEDPGLSTFYINFYYNYAPFFNGTEYGVQYDRRGDLIYYLHQQLLAHYSLERLSNDLPDVEPYYYDKPFQTTYYPNLRYPNGQEVPVRPYQYTQSSLYGHSGHSLYESNFEGGNKEYYSGNYLTGNYQPTYYYGYANNYNYYYPEDIQLYEKRILDGIDIGFLVSEEAKVKYPLYEDYLKGINYLGNVIEGNGDSINKKFYGAILTSYRQLQPYSNVPVAPSALQNIFTVLRDPANYQILKRIDYLFRRYKNSLPQYTYQELAFPGVTIENVDVDKLITYFDYFDIDLDNVVNVKTAEDGQFIDYRARQTRLNHKPFTYKIDVNSDKTTDVYVRVFLGPKYDYLGREFNINDRRHYFVEIDRFPYKVQTGKTTIQRNSRESNVVASDYPSYRTLLRKVGDALEGKDQFYIDKTESYCGYPERLLLPKGKKGGQAFTFYVILTPYNQQGEHDFEPYNYKAFSYCGVGYNNKYPDDKPLGFPFDRPISGADFYTPNSYFKDVVIFHKKQEDVNAATTY</sequence>
<feature type="domain" description="Hemocyanin N-terminal" evidence="4">
    <location>
        <begin position="35"/>
        <end position="155"/>
    </location>
</feature>
<evidence type="ECO:0000256" key="2">
    <source>
        <dbReference type="SAM" id="SignalP"/>
    </source>
</evidence>
<dbReference type="OrthoDB" id="6371642at2759"/>
<reference evidence="6 7" key="1">
    <citation type="submission" date="2017-12" db="EMBL/GenBank/DDBJ databases">
        <title>Hemimetabolous genomes reveal molecular basis of termite eusociality.</title>
        <authorList>
            <person name="Harrison M.C."/>
            <person name="Jongepier E."/>
            <person name="Robertson H.M."/>
            <person name="Arning N."/>
            <person name="Bitard-Feildel T."/>
            <person name="Chao H."/>
            <person name="Childers C.P."/>
            <person name="Dinh H."/>
            <person name="Doddapaneni H."/>
            <person name="Dugan S."/>
            <person name="Gowin J."/>
            <person name="Greiner C."/>
            <person name="Han Y."/>
            <person name="Hu H."/>
            <person name="Hughes D.S.T."/>
            <person name="Huylmans A.-K."/>
            <person name="Kemena C."/>
            <person name="Kremer L.P.M."/>
            <person name="Lee S.L."/>
            <person name="Lopez-Ezquerra A."/>
            <person name="Mallet L."/>
            <person name="Monroy-Kuhn J.M."/>
            <person name="Moser A."/>
            <person name="Murali S.C."/>
            <person name="Muzny D.M."/>
            <person name="Otani S."/>
            <person name="Piulachs M.-D."/>
            <person name="Poelchau M."/>
            <person name="Qu J."/>
            <person name="Schaub F."/>
            <person name="Wada-Katsumata A."/>
            <person name="Worley K.C."/>
            <person name="Xie Q."/>
            <person name="Ylla G."/>
            <person name="Poulsen M."/>
            <person name="Gibbs R.A."/>
            <person name="Schal C."/>
            <person name="Richards S."/>
            <person name="Belles X."/>
            <person name="Korb J."/>
            <person name="Bornberg-Bauer E."/>
        </authorList>
    </citation>
    <scope>NUCLEOTIDE SEQUENCE [LARGE SCALE GENOMIC DNA]</scope>
    <source>
        <tissue evidence="6">Whole body</tissue>
    </source>
</reference>
<dbReference type="SUPFAM" id="SSF81296">
    <property type="entry name" value="E set domains"/>
    <property type="match status" value="1"/>
</dbReference>
<proteinExistence type="predicted"/>
<comment type="caution">
    <text evidence="6">The sequence shown here is derived from an EMBL/GenBank/DDBJ whole genome shotgun (WGS) entry which is preliminary data.</text>
</comment>
<feature type="domain" description="Hemocyanin middle" evidence="3">
    <location>
        <begin position="161"/>
        <end position="460"/>
    </location>
</feature>
<dbReference type="PRINTS" id="PR00187">
    <property type="entry name" value="HAEMOCYANIN"/>
</dbReference>
<evidence type="ECO:0000259" key="5">
    <source>
        <dbReference type="Pfam" id="PF03723"/>
    </source>
</evidence>
<dbReference type="Gene3D" id="2.60.40.1520">
    <property type="entry name" value="Hemocyanin, C-terminal domain"/>
    <property type="match status" value="1"/>
</dbReference>
<keyword evidence="2" id="KW-0732">Signal</keyword>
<keyword evidence="1" id="KW-0758">Storage protein</keyword>
<gene>
    <name evidence="6" type="primary">HEXA_0</name>
    <name evidence="6" type="ORF">B7P43_G15670</name>
</gene>
<dbReference type="InterPro" id="IPR014756">
    <property type="entry name" value="Ig_E-set"/>
</dbReference>
<dbReference type="Pfam" id="PF00372">
    <property type="entry name" value="Hemocyanin_M"/>
    <property type="match status" value="1"/>
</dbReference>
<dbReference type="AlphaFoldDB" id="A0A2J7RQU2"/>
<dbReference type="STRING" id="105785.A0A2J7RQU2"/>
<organism evidence="6 7">
    <name type="scientific">Cryptotermes secundus</name>
    <dbReference type="NCBI Taxonomy" id="105785"/>
    <lineage>
        <taxon>Eukaryota</taxon>
        <taxon>Metazoa</taxon>
        <taxon>Ecdysozoa</taxon>
        <taxon>Arthropoda</taxon>
        <taxon>Hexapoda</taxon>
        <taxon>Insecta</taxon>
        <taxon>Pterygota</taxon>
        <taxon>Neoptera</taxon>
        <taxon>Polyneoptera</taxon>
        <taxon>Dictyoptera</taxon>
        <taxon>Blattodea</taxon>
        <taxon>Blattoidea</taxon>
        <taxon>Termitoidae</taxon>
        <taxon>Kalotermitidae</taxon>
        <taxon>Cryptotermitinae</taxon>
        <taxon>Cryptotermes</taxon>
    </lineage>
</organism>
<accession>A0A2J7RQU2</accession>
<name>A0A2J7RQU2_9NEOP</name>
<dbReference type="GO" id="GO:0005615">
    <property type="term" value="C:extracellular space"/>
    <property type="evidence" value="ECO:0007669"/>
    <property type="project" value="UniProtKB-ARBA"/>
</dbReference>
<feature type="chain" id="PRO_5014365096" evidence="2">
    <location>
        <begin position="19"/>
        <end position="729"/>
    </location>
</feature>
<dbReference type="SUPFAM" id="SSF48050">
    <property type="entry name" value="Hemocyanin, N-terminal domain"/>
    <property type="match status" value="1"/>
</dbReference>
<dbReference type="GO" id="GO:0045735">
    <property type="term" value="F:nutrient reservoir activity"/>
    <property type="evidence" value="ECO:0007669"/>
    <property type="project" value="UniProtKB-KW"/>
</dbReference>
<dbReference type="InParanoid" id="A0A2J7RQU2"/>
<dbReference type="Pfam" id="PF03722">
    <property type="entry name" value="Hemocyanin_N"/>
    <property type="match status" value="1"/>
</dbReference>
<evidence type="ECO:0000313" key="7">
    <source>
        <dbReference type="Proteomes" id="UP000235965"/>
    </source>
</evidence>
<dbReference type="FunCoup" id="A0A2J7RQU2">
    <property type="interactions" value="3"/>
</dbReference>
<evidence type="ECO:0000313" key="6">
    <source>
        <dbReference type="EMBL" id="PNF43193.1"/>
    </source>
</evidence>
<evidence type="ECO:0000259" key="3">
    <source>
        <dbReference type="Pfam" id="PF00372"/>
    </source>
</evidence>
<dbReference type="InterPro" id="IPR037020">
    <property type="entry name" value="Hemocyanin_C_sf"/>
</dbReference>
<dbReference type="InterPro" id="IPR036697">
    <property type="entry name" value="Hemocyanin_N_sf"/>
</dbReference>
<dbReference type="SUPFAM" id="SSF48056">
    <property type="entry name" value="Di-copper centre-containing domain"/>
    <property type="match status" value="1"/>
</dbReference>
<dbReference type="PANTHER" id="PTHR11511">
    <property type="entry name" value="LARVAL STORAGE PROTEIN/PHENOLOXIDASE"/>
    <property type="match status" value="1"/>
</dbReference>
<dbReference type="EMBL" id="NEVH01000618">
    <property type="protein sequence ID" value="PNF43193.1"/>
    <property type="molecule type" value="Genomic_DNA"/>
</dbReference>